<keyword evidence="2" id="KW-0732">Signal</keyword>
<dbReference type="InterPro" id="IPR051586">
    <property type="entry name" value="PKC-binding_NELL"/>
</dbReference>
<dbReference type="InterPro" id="IPR001881">
    <property type="entry name" value="EGF-like_Ca-bd_dom"/>
</dbReference>
<dbReference type="InterPro" id="IPR000742">
    <property type="entry name" value="EGF"/>
</dbReference>
<name>A0ABN8Q6Q3_9CNID</name>
<evidence type="ECO:0000256" key="1">
    <source>
        <dbReference type="ARBA" id="ARBA00022536"/>
    </source>
</evidence>
<evidence type="ECO:0000259" key="6">
    <source>
        <dbReference type="PROSITE" id="PS50026"/>
    </source>
</evidence>
<feature type="domain" description="EGF-like" evidence="6">
    <location>
        <begin position="50"/>
        <end position="90"/>
    </location>
</feature>
<dbReference type="Proteomes" id="UP001159405">
    <property type="component" value="Unassembled WGS sequence"/>
</dbReference>
<feature type="domain" description="EGF-like" evidence="6">
    <location>
        <begin position="9"/>
        <end position="49"/>
    </location>
</feature>
<comment type="caution">
    <text evidence="8">The sequence shown here is derived from an EMBL/GenBank/DDBJ whole genome shotgun (WGS) entry which is preliminary data.</text>
</comment>
<evidence type="ECO:0000256" key="4">
    <source>
        <dbReference type="ARBA" id="ARBA00023180"/>
    </source>
</evidence>
<dbReference type="InterPro" id="IPR024731">
    <property type="entry name" value="NELL2-like_EGF"/>
</dbReference>
<protein>
    <submittedName>
        <fullName evidence="8">Uncharacterized protein</fullName>
    </submittedName>
</protein>
<keyword evidence="3" id="KW-1015">Disulfide bond</keyword>
<proteinExistence type="predicted"/>
<feature type="domain" description="TLDc" evidence="7">
    <location>
        <begin position="96"/>
        <end position="273"/>
    </location>
</feature>
<dbReference type="Pfam" id="PF12947">
    <property type="entry name" value="EGF_3"/>
    <property type="match status" value="2"/>
</dbReference>
<dbReference type="Gene3D" id="2.10.25.10">
    <property type="entry name" value="Laminin"/>
    <property type="match status" value="2"/>
</dbReference>
<dbReference type="CDD" id="cd00054">
    <property type="entry name" value="EGF_CA"/>
    <property type="match status" value="2"/>
</dbReference>
<accession>A0ABN8Q6Q3</accession>
<dbReference type="Pfam" id="PF07534">
    <property type="entry name" value="TLD"/>
    <property type="match status" value="1"/>
</dbReference>
<dbReference type="InterPro" id="IPR006571">
    <property type="entry name" value="TLDc_dom"/>
</dbReference>
<dbReference type="EMBL" id="CALNXK010000102">
    <property type="protein sequence ID" value="CAH3155747.1"/>
    <property type="molecule type" value="Genomic_DNA"/>
</dbReference>
<keyword evidence="1 5" id="KW-0245">EGF-like domain</keyword>
<gene>
    <name evidence="8" type="ORF">PLOB_00001362</name>
</gene>
<evidence type="ECO:0000256" key="5">
    <source>
        <dbReference type="PROSITE-ProRule" id="PRU00076"/>
    </source>
</evidence>
<organism evidence="8 9">
    <name type="scientific">Porites lobata</name>
    <dbReference type="NCBI Taxonomy" id="104759"/>
    <lineage>
        <taxon>Eukaryota</taxon>
        <taxon>Metazoa</taxon>
        <taxon>Cnidaria</taxon>
        <taxon>Anthozoa</taxon>
        <taxon>Hexacorallia</taxon>
        <taxon>Scleractinia</taxon>
        <taxon>Fungiina</taxon>
        <taxon>Poritidae</taxon>
        <taxon>Porites</taxon>
    </lineage>
</organism>
<dbReference type="PANTHER" id="PTHR24042:SF5">
    <property type="entry name" value="EGF-LIKE CALCIUM-BINDING DOMAIN-CONTAINING PROTEIN"/>
    <property type="match status" value="1"/>
</dbReference>
<keyword evidence="9" id="KW-1185">Reference proteome</keyword>
<keyword evidence="4" id="KW-0325">Glycoprotein</keyword>
<evidence type="ECO:0000313" key="9">
    <source>
        <dbReference type="Proteomes" id="UP001159405"/>
    </source>
</evidence>
<dbReference type="PROSITE" id="PS51886">
    <property type="entry name" value="TLDC"/>
    <property type="match status" value="1"/>
</dbReference>
<dbReference type="PROSITE" id="PS01186">
    <property type="entry name" value="EGF_2"/>
    <property type="match status" value="2"/>
</dbReference>
<dbReference type="PANTHER" id="PTHR24042">
    <property type="entry name" value="NEL HOMOLOG"/>
    <property type="match status" value="1"/>
</dbReference>
<reference evidence="8 9" key="1">
    <citation type="submission" date="2022-05" db="EMBL/GenBank/DDBJ databases">
        <authorList>
            <consortium name="Genoscope - CEA"/>
            <person name="William W."/>
        </authorList>
    </citation>
    <scope>NUCLEOTIDE SEQUENCE [LARGE SCALE GENOMIC DNA]</scope>
</reference>
<sequence>MHSIYYIADINECETRRHHCSSNAFCNNTKGSYICTCKPGYTGNGVNCTDMNECETGKHRGDSRAFCNNTKGLYNCTCKPGYFGNGFNCTEFMNSSILNSSDCYFRHLGNFLENAVGDNSHWLLCWRATLHGWNVSQFHSRCDGKNDTVTIIRKGQFIFGGYTDIPWESSGNWSATSEAFIFSLNNNEGLAPFVSQVEKGFTDWAIYRNSQFGPYFGIDVIIRDNADSNSLSEAVLGYCYSVPPAVQKRHTVLAGTWRFSPDEVEVFYLDPSR</sequence>
<dbReference type="PROSITE" id="PS00010">
    <property type="entry name" value="ASX_HYDROXYL"/>
    <property type="match status" value="2"/>
</dbReference>
<comment type="caution">
    <text evidence="5">Lacks conserved residue(s) required for the propagation of feature annotation.</text>
</comment>
<evidence type="ECO:0000313" key="8">
    <source>
        <dbReference type="EMBL" id="CAH3155747.1"/>
    </source>
</evidence>
<dbReference type="InterPro" id="IPR000152">
    <property type="entry name" value="EGF-type_Asp/Asn_hydroxyl_site"/>
</dbReference>
<dbReference type="PROSITE" id="PS50026">
    <property type="entry name" value="EGF_3"/>
    <property type="match status" value="2"/>
</dbReference>
<dbReference type="SMART" id="SM00584">
    <property type="entry name" value="TLDc"/>
    <property type="match status" value="1"/>
</dbReference>
<dbReference type="SMART" id="SM00179">
    <property type="entry name" value="EGF_CA"/>
    <property type="match status" value="2"/>
</dbReference>
<dbReference type="SUPFAM" id="SSF57196">
    <property type="entry name" value="EGF/Laminin"/>
    <property type="match status" value="2"/>
</dbReference>
<evidence type="ECO:0000259" key="7">
    <source>
        <dbReference type="PROSITE" id="PS51886"/>
    </source>
</evidence>
<evidence type="ECO:0000256" key="2">
    <source>
        <dbReference type="ARBA" id="ARBA00022729"/>
    </source>
</evidence>
<dbReference type="SMART" id="SM00181">
    <property type="entry name" value="EGF"/>
    <property type="match status" value="2"/>
</dbReference>
<evidence type="ECO:0000256" key="3">
    <source>
        <dbReference type="ARBA" id="ARBA00023157"/>
    </source>
</evidence>